<accession>A0A8E2AQ61</accession>
<name>A0A8E2AQ61_9APHY</name>
<gene>
    <name evidence="2" type="ORF">OBBRIDRAFT_244909</name>
</gene>
<dbReference type="Proteomes" id="UP000250043">
    <property type="component" value="Unassembled WGS sequence"/>
</dbReference>
<keyword evidence="3" id="KW-1185">Reference proteome</keyword>
<evidence type="ECO:0000259" key="1">
    <source>
        <dbReference type="PROSITE" id="PS50181"/>
    </source>
</evidence>
<feature type="domain" description="F-box" evidence="1">
    <location>
        <begin position="60"/>
        <end position="126"/>
    </location>
</feature>
<dbReference type="Gene3D" id="1.20.1280.50">
    <property type="match status" value="1"/>
</dbReference>
<proteinExistence type="predicted"/>
<organism evidence="2 3">
    <name type="scientific">Obba rivulosa</name>
    <dbReference type="NCBI Taxonomy" id="1052685"/>
    <lineage>
        <taxon>Eukaryota</taxon>
        <taxon>Fungi</taxon>
        <taxon>Dikarya</taxon>
        <taxon>Basidiomycota</taxon>
        <taxon>Agaricomycotina</taxon>
        <taxon>Agaricomycetes</taxon>
        <taxon>Polyporales</taxon>
        <taxon>Gelatoporiaceae</taxon>
        <taxon>Obba</taxon>
    </lineage>
</organism>
<reference evidence="2 3" key="1">
    <citation type="submission" date="2016-07" db="EMBL/GenBank/DDBJ databases">
        <title>Draft genome of the white-rot fungus Obba rivulosa 3A-2.</title>
        <authorList>
            <consortium name="DOE Joint Genome Institute"/>
            <person name="Miettinen O."/>
            <person name="Riley R."/>
            <person name="Acob R."/>
            <person name="Barry K."/>
            <person name="Cullen D."/>
            <person name="De Vries R."/>
            <person name="Hainaut M."/>
            <person name="Hatakka A."/>
            <person name="Henrissat B."/>
            <person name="Hilden K."/>
            <person name="Kuo R."/>
            <person name="Labutti K."/>
            <person name="Lipzen A."/>
            <person name="Makela M.R."/>
            <person name="Sandor L."/>
            <person name="Spatafora J.W."/>
            <person name="Grigoriev I.V."/>
            <person name="Hibbett D.S."/>
        </authorList>
    </citation>
    <scope>NUCLEOTIDE SEQUENCE [LARGE SCALE GENOMIC DNA]</scope>
    <source>
        <strain evidence="2 3">3A-2</strain>
    </source>
</reference>
<dbReference type="OrthoDB" id="2752736at2759"/>
<evidence type="ECO:0000313" key="3">
    <source>
        <dbReference type="Proteomes" id="UP000250043"/>
    </source>
</evidence>
<dbReference type="Pfam" id="PF12937">
    <property type="entry name" value="F-box-like"/>
    <property type="match status" value="1"/>
</dbReference>
<protein>
    <recommendedName>
        <fullName evidence="1">F-box domain-containing protein</fullName>
    </recommendedName>
</protein>
<dbReference type="SUPFAM" id="SSF81383">
    <property type="entry name" value="F-box domain"/>
    <property type="match status" value="1"/>
</dbReference>
<dbReference type="EMBL" id="KV722533">
    <property type="protein sequence ID" value="OCH86330.1"/>
    <property type="molecule type" value="Genomic_DNA"/>
</dbReference>
<sequence length="288" mass="32471">MSLDPQSTPSEIQDANFKLWEASLKDLRSNHMSMRHEQIEKLHLELALSKAVLCRAHNDTLPISRLPPEILTHIFYYIPSPSRSTTRKEVIWVSDMFRLEDVIALTAVCSRWRDIIVNTAILWSSLNDNPWPGFLERSRGVNLRYLVKQRSRAMPLPDAHELFAANGPRISEIQIMAHESLRSVYTPLEHYVQVDALQFLSMRGIFTFPTLFASSIPHLRNLTLRNCSGIPKGPLPCLIQLSLTAIKGASCADVLNLLSHAPSIQDLHLVNTLSFIRGIPLPVISAKA</sequence>
<dbReference type="PROSITE" id="PS50181">
    <property type="entry name" value="FBOX"/>
    <property type="match status" value="1"/>
</dbReference>
<dbReference type="InterPro" id="IPR036047">
    <property type="entry name" value="F-box-like_dom_sf"/>
</dbReference>
<dbReference type="AlphaFoldDB" id="A0A8E2AQ61"/>
<dbReference type="InterPro" id="IPR001810">
    <property type="entry name" value="F-box_dom"/>
</dbReference>
<evidence type="ECO:0000313" key="2">
    <source>
        <dbReference type="EMBL" id="OCH86330.1"/>
    </source>
</evidence>